<accession>A0A165T873</accession>
<protein>
    <recommendedName>
        <fullName evidence="10">Kynurenine 3-monooxygenase</fullName>
        <ecNumber evidence="10">1.14.13.9</ecNumber>
    </recommendedName>
    <alternativeName>
        <fullName evidence="10">Biosynthesis of nicotinic acid protein 4</fullName>
    </alternativeName>
    <alternativeName>
        <fullName evidence="10">Kynurenine 3-hydroxylase</fullName>
    </alternativeName>
</protein>
<organism evidence="14 15">
    <name type="scientific">Neolentinus lepideus HHB14362 ss-1</name>
    <dbReference type="NCBI Taxonomy" id="1314782"/>
    <lineage>
        <taxon>Eukaryota</taxon>
        <taxon>Fungi</taxon>
        <taxon>Dikarya</taxon>
        <taxon>Basidiomycota</taxon>
        <taxon>Agaricomycotina</taxon>
        <taxon>Agaricomycetes</taxon>
        <taxon>Gloeophyllales</taxon>
        <taxon>Gloeophyllaceae</taxon>
        <taxon>Neolentinus</taxon>
    </lineage>
</organism>
<dbReference type="Proteomes" id="UP000076761">
    <property type="component" value="Unassembled WGS sequence"/>
</dbReference>
<keyword evidence="10" id="KW-1000">Mitochondrion outer membrane</keyword>
<comment type="subcellular location">
    <subcellularLocation>
        <location evidence="10">Mitochondrion outer membrane</location>
    </subcellularLocation>
</comment>
<dbReference type="InterPro" id="IPR027545">
    <property type="entry name" value="Kynurenine_monooxygenase"/>
</dbReference>
<proteinExistence type="inferred from homology"/>
<evidence type="ECO:0000256" key="4">
    <source>
        <dbReference type="ARBA" id="ARBA00022827"/>
    </source>
</evidence>
<comment type="catalytic activity">
    <reaction evidence="9 10">
        <text>L-kynurenine + NADPH + O2 + H(+) = 3-hydroxy-L-kynurenine + NADP(+) + H2O</text>
        <dbReference type="Rhea" id="RHEA:20545"/>
        <dbReference type="ChEBI" id="CHEBI:15377"/>
        <dbReference type="ChEBI" id="CHEBI:15378"/>
        <dbReference type="ChEBI" id="CHEBI:15379"/>
        <dbReference type="ChEBI" id="CHEBI:57783"/>
        <dbReference type="ChEBI" id="CHEBI:57959"/>
        <dbReference type="ChEBI" id="CHEBI:58125"/>
        <dbReference type="ChEBI" id="CHEBI:58349"/>
        <dbReference type="EC" id="1.14.13.9"/>
    </reaction>
</comment>
<dbReference type="GO" id="GO:0006569">
    <property type="term" value="P:L-tryptophan catabolic process"/>
    <property type="evidence" value="ECO:0007669"/>
    <property type="project" value="UniProtKB-UniRule"/>
</dbReference>
<dbReference type="GO" id="GO:0005741">
    <property type="term" value="C:mitochondrial outer membrane"/>
    <property type="evidence" value="ECO:0007669"/>
    <property type="project" value="UniProtKB-SubCell"/>
</dbReference>
<evidence type="ECO:0000256" key="3">
    <source>
        <dbReference type="ARBA" id="ARBA00022642"/>
    </source>
</evidence>
<evidence type="ECO:0000313" key="15">
    <source>
        <dbReference type="Proteomes" id="UP000076761"/>
    </source>
</evidence>
<evidence type="ECO:0000256" key="5">
    <source>
        <dbReference type="ARBA" id="ARBA00022857"/>
    </source>
</evidence>
<evidence type="ECO:0000256" key="7">
    <source>
        <dbReference type="ARBA" id="ARBA00023033"/>
    </source>
</evidence>
<reference evidence="14 15" key="1">
    <citation type="journal article" date="2016" name="Mol. Biol. Evol.">
        <title>Comparative Genomics of Early-Diverging Mushroom-Forming Fungi Provides Insights into the Origins of Lignocellulose Decay Capabilities.</title>
        <authorList>
            <person name="Nagy L.G."/>
            <person name="Riley R."/>
            <person name="Tritt A."/>
            <person name="Adam C."/>
            <person name="Daum C."/>
            <person name="Floudas D."/>
            <person name="Sun H."/>
            <person name="Yadav J.S."/>
            <person name="Pangilinan J."/>
            <person name="Larsson K.H."/>
            <person name="Matsuura K."/>
            <person name="Barry K."/>
            <person name="Labutti K."/>
            <person name="Kuo R."/>
            <person name="Ohm R.A."/>
            <person name="Bhattacharya S.S."/>
            <person name="Shirouzu T."/>
            <person name="Yoshinaga Y."/>
            <person name="Martin F.M."/>
            <person name="Grigoriev I.V."/>
            <person name="Hibbett D.S."/>
        </authorList>
    </citation>
    <scope>NUCLEOTIDE SEQUENCE [LARGE SCALE GENOMIC DNA]</scope>
    <source>
        <strain evidence="14 15">HHB14362 ss-1</strain>
    </source>
</reference>
<dbReference type="GO" id="GO:0070189">
    <property type="term" value="P:kynurenine metabolic process"/>
    <property type="evidence" value="ECO:0007669"/>
    <property type="project" value="TreeGrafter"/>
</dbReference>
<dbReference type="SUPFAM" id="SSF51905">
    <property type="entry name" value="FAD/NAD(P)-binding domain"/>
    <property type="match status" value="1"/>
</dbReference>
<keyword evidence="10 12" id="KW-0472">Membrane</keyword>
<feature type="region of interest" description="Disordered" evidence="11">
    <location>
        <begin position="353"/>
        <end position="372"/>
    </location>
</feature>
<dbReference type="STRING" id="1314782.A0A165T873"/>
<dbReference type="HAMAP" id="MF_01971">
    <property type="entry name" value="Kynurenine_monooxygenase"/>
    <property type="match status" value="1"/>
</dbReference>
<dbReference type="AlphaFoldDB" id="A0A165T873"/>
<name>A0A165T873_9AGAM</name>
<dbReference type="PANTHER" id="PTHR46028">
    <property type="entry name" value="KYNURENINE 3-MONOOXYGENASE"/>
    <property type="match status" value="1"/>
</dbReference>
<dbReference type="GO" id="GO:0019805">
    <property type="term" value="P:quinolinate biosynthetic process"/>
    <property type="evidence" value="ECO:0007669"/>
    <property type="project" value="UniProtKB-UniRule"/>
</dbReference>
<keyword evidence="3 10" id="KW-0662">Pyridine nucleotide biosynthesis</keyword>
<evidence type="ECO:0000256" key="6">
    <source>
        <dbReference type="ARBA" id="ARBA00023002"/>
    </source>
</evidence>
<sequence>MERPQSRTRKVVVVGAGPVGCLSAMAMARLGWDVEVYDGRPDIRLPSSKAAAQQRSINLAISSRGISALQAIDPAAADRFLQTVIPMRGRMIHDIQGAMHSQLYDRYGQCINSIDRALLNQGLLDEVSSVPNVHIFFQHKVNGVNFEEGKLTIQDIDSGLDREVSFEFCIGADGSYSVVRRQLMRVVRMDYQQGFIPHEYVELKMPAGKDDSGNPTFLLDPNHLHIWPRHSFMLIALPNKDKTFTCTLFAPTAELDDLRDQATILAWFKRYFPDAVELIGQKTLLDDFQHNPRSPLMSIKAKPYHYKDRAVLLGDAAHAMVPFYGQGLNCGLEDVRVLDSLLRAEGVDSKIPENPRADAGFQSATDEKKREPDDALARALQRYSDTRHKDLVAICDLAMDNFVEMRHAVTTPTYLFRKALDNLLYLATARKPPAAWDGVLSASSSPFPAGQANGEWLPLYTMVTFRPDISYNVAKSKAERQSRILLGVGWCATAVTGMVCVGFGLAHLNKLYRRV</sequence>
<dbReference type="PANTHER" id="PTHR46028:SF2">
    <property type="entry name" value="KYNURENINE 3-MONOOXYGENASE"/>
    <property type="match status" value="1"/>
</dbReference>
<dbReference type="GO" id="GO:0043420">
    <property type="term" value="P:anthranilate metabolic process"/>
    <property type="evidence" value="ECO:0007669"/>
    <property type="project" value="UniProtKB-UniRule"/>
</dbReference>
<feature type="transmembrane region" description="Helical" evidence="12">
    <location>
        <begin position="484"/>
        <end position="506"/>
    </location>
</feature>
<keyword evidence="6 10" id="KW-0560">Oxidoreductase</keyword>
<evidence type="ECO:0000256" key="12">
    <source>
        <dbReference type="SAM" id="Phobius"/>
    </source>
</evidence>
<feature type="domain" description="FAD-binding" evidence="13">
    <location>
        <begin position="10"/>
        <end position="342"/>
    </location>
</feature>
<evidence type="ECO:0000313" key="14">
    <source>
        <dbReference type="EMBL" id="KZT26286.1"/>
    </source>
</evidence>
<evidence type="ECO:0000256" key="2">
    <source>
        <dbReference type="ARBA" id="ARBA00022630"/>
    </source>
</evidence>
<dbReference type="UniPathway" id="UPA00253">
    <property type="reaction ID" value="UER00328"/>
</dbReference>
<dbReference type="OrthoDB" id="10053569at2759"/>
<comment type="similarity">
    <text evidence="10">Belongs to the aromatic-ring hydroxylase family. KMO subfamily.</text>
</comment>
<evidence type="ECO:0000256" key="10">
    <source>
        <dbReference type="HAMAP-Rule" id="MF_03018"/>
    </source>
</evidence>
<keyword evidence="8 10" id="KW-0496">Mitochondrion</keyword>
<dbReference type="EC" id="1.14.13.9" evidence="10"/>
<dbReference type="Gene3D" id="3.50.50.60">
    <property type="entry name" value="FAD/NAD(P)-binding domain"/>
    <property type="match status" value="1"/>
</dbReference>
<dbReference type="FunFam" id="3.50.50.60:FF:000129">
    <property type="entry name" value="Kynurenine 3-monooxygenase"/>
    <property type="match status" value="1"/>
</dbReference>
<keyword evidence="7 10" id="KW-0503">Monooxygenase</keyword>
<evidence type="ECO:0000256" key="9">
    <source>
        <dbReference type="ARBA" id="ARBA00047818"/>
    </source>
</evidence>
<keyword evidence="4 10" id="KW-0274">FAD</keyword>
<keyword evidence="12" id="KW-0812">Transmembrane</keyword>
<keyword evidence="5 10" id="KW-0521">NADP</keyword>
<dbReference type="InParanoid" id="A0A165T873"/>
<dbReference type="GO" id="GO:0004502">
    <property type="term" value="F:kynurenine 3-monooxygenase activity"/>
    <property type="evidence" value="ECO:0007669"/>
    <property type="project" value="UniProtKB-UniRule"/>
</dbReference>
<evidence type="ECO:0000256" key="11">
    <source>
        <dbReference type="SAM" id="MobiDB-lite"/>
    </source>
</evidence>
<evidence type="ECO:0000256" key="8">
    <source>
        <dbReference type="ARBA" id="ARBA00023128"/>
    </source>
</evidence>
<keyword evidence="15" id="KW-1185">Reference proteome</keyword>
<comment type="pathway">
    <text evidence="10">Cofactor biosynthesis; NAD(+) biosynthesis; quinolinate from L-kynurenine: step 1/3.</text>
</comment>
<keyword evidence="12" id="KW-1133">Transmembrane helix</keyword>
<dbReference type="Pfam" id="PF01494">
    <property type="entry name" value="FAD_binding_3"/>
    <property type="match status" value="1"/>
</dbReference>
<evidence type="ECO:0000259" key="13">
    <source>
        <dbReference type="Pfam" id="PF01494"/>
    </source>
</evidence>
<dbReference type="GO" id="GO:0034354">
    <property type="term" value="P:'de novo' NAD+ biosynthetic process from L-tryptophan"/>
    <property type="evidence" value="ECO:0007669"/>
    <property type="project" value="UniProtKB-UniRule"/>
</dbReference>
<gene>
    <name evidence="10" type="primary">BNA4</name>
    <name evidence="14" type="ORF">NEOLEDRAFT_1091060</name>
</gene>
<dbReference type="EMBL" id="KV425567">
    <property type="protein sequence ID" value="KZT26286.1"/>
    <property type="molecule type" value="Genomic_DNA"/>
</dbReference>
<dbReference type="PRINTS" id="PR00420">
    <property type="entry name" value="RNGMNOXGNASE"/>
</dbReference>
<evidence type="ECO:0000256" key="1">
    <source>
        <dbReference type="ARBA" id="ARBA00001974"/>
    </source>
</evidence>
<dbReference type="InterPro" id="IPR002938">
    <property type="entry name" value="FAD-bd"/>
</dbReference>
<dbReference type="GO" id="GO:0071949">
    <property type="term" value="F:FAD binding"/>
    <property type="evidence" value="ECO:0007669"/>
    <property type="project" value="InterPro"/>
</dbReference>
<dbReference type="InterPro" id="IPR036188">
    <property type="entry name" value="FAD/NAD-bd_sf"/>
</dbReference>
<comment type="cofactor">
    <cofactor evidence="1 10">
        <name>FAD</name>
        <dbReference type="ChEBI" id="CHEBI:57692"/>
    </cofactor>
</comment>
<comment type="function">
    <text evidence="10">Catalyzes the hydroxylation of L-kynurenine (L-Kyn) to form 3-hydroxy-L-kynurenine (L-3OHKyn). Required for synthesis of quinolinic acid.</text>
</comment>
<keyword evidence="2 10" id="KW-0285">Flavoprotein</keyword>